<evidence type="ECO:0000313" key="1">
    <source>
        <dbReference type="EMBL" id="MDT1973785.1"/>
    </source>
</evidence>
<dbReference type="RefSeq" id="WP_311780219.1">
    <property type="nucleotide sequence ID" value="NZ_JALRMQ010000001.1"/>
</dbReference>
<organism evidence="1 2">
    <name type="scientific">Carnobacterium divergens</name>
    <name type="common">Lactobacillus divergens</name>
    <dbReference type="NCBI Taxonomy" id="2748"/>
    <lineage>
        <taxon>Bacteria</taxon>
        <taxon>Bacillati</taxon>
        <taxon>Bacillota</taxon>
        <taxon>Bacilli</taxon>
        <taxon>Lactobacillales</taxon>
        <taxon>Carnobacteriaceae</taxon>
        <taxon>Carnobacterium</taxon>
    </lineage>
</organism>
<comment type="caution">
    <text evidence="1">The sequence shown here is derived from an EMBL/GenBank/DDBJ whole genome shotgun (WGS) entry which is preliminary data.</text>
</comment>
<protein>
    <recommendedName>
        <fullName evidence="3">Terminase small subunit</fullName>
    </recommendedName>
</protein>
<dbReference type="Proteomes" id="UP001249945">
    <property type="component" value="Unassembled WGS sequence"/>
</dbReference>
<reference evidence="1" key="1">
    <citation type="submission" date="2022-04" db="EMBL/GenBank/DDBJ databases">
        <title>Draft genome sequences of lactic acid bacteria (LAB) strains involved in meat spoilage.</title>
        <authorList>
            <person name="Palevich N."/>
        </authorList>
    </citation>
    <scope>NUCLEOTIDE SEQUENCE</scope>
    <source>
        <strain evidence="1">9-14</strain>
    </source>
</reference>
<gene>
    <name evidence="1" type="ORF">MX635_05170</name>
</gene>
<dbReference type="AlphaFoldDB" id="A0AAW8R7X2"/>
<evidence type="ECO:0008006" key="3">
    <source>
        <dbReference type="Google" id="ProtNLM"/>
    </source>
</evidence>
<evidence type="ECO:0000313" key="2">
    <source>
        <dbReference type="Proteomes" id="UP001249945"/>
    </source>
</evidence>
<name>A0AAW8R7X2_CARDV</name>
<dbReference type="EMBL" id="JALRMR010000004">
    <property type="protein sequence ID" value="MDT1973785.1"/>
    <property type="molecule type" value="Genomic_DNA"/>
</dbReference>
<sequence length="107" mass="12879">MPRESRELRKQRLKSALVNKLEQEKKTENYWYDLVYDYLTLWEIKEKLKIEIERNGVMIKVENGQQVFRKRNDAIVELPKISKRMTDILEVLSIKSSDVDNGEDEEY</sequence>
<proteinExistence type="predicted"/>
<accession>A0AAW8R7X2</accession>